<dbReference type="GeneID" id="63821810"/>
<protein>
    <recommendedName>
        <fullName evidence="3">Actin-like ATPase domain-containing protein</fullName>
    </recommendedName>
</protein>
<dbReference type="STRING" id="1314785.A0A165CYB1"/>
<evidence type="ECO:0008006" key="3">
    <source>
        <dbReference type="Google" id="ProtNLM"/>
    </source>
</evidence>
<gene>
    <name evidence="1" type="ORF">LAESUDRAFT_659042</name>
</gene>
<dbReference type="PANTHER" id="PTHR14187">
    <property type="entry name" value="ALPHA KINASE/ELONGATION FACTOR 2 KINASE"/>
    <property type="match status" value="1"/>
</dbReference>
<proteinExistence type="predicted"/>
<dbReference type="PRINTS" id="PR00301">
    <property type="entry name" value="HEATSHOCK70"/>
</dbReference>
<dbReference type="EMBL" id="KV427641">
    <property type="protein sequence ID" value="KZT03735.1"/>
    <property type="molecule type" value="Genomic_DNA"/>
</dbReference>
<dbReference type="InParanoid" id="A0A165CYB1"/>
<dbReference type="PANTHER" id="PTHR14187:SF5">
    <property type="entry name" value="HEAT SHOCK 70 KDA PROTEIN 12A"/>
    <property type="match status" value="1"/>
</dbReference>
<accession>A0A165CYB1</accession>
<sequence length="601" mass="66662">MPLDKPYGGIKRKLVLGIDVGTTYSGVSFCILDPGEIPQIRSVIRYAIEENNFRNPKVPTIVYYGKDGTVRAVGGEARLDANRLQALDEGWVLAEWFKLHLRPRELASDDEDLPMLPPSKTVVQILADFMRYLYKCAKEYISQEHPIGRRLLQSQSDVEYVLAHPNGWGGSQQAKMRRAAVFAGLIPDSDDGQSRIHFVTEGEASLHYCLTNGLAGDAVQTGSQLMIVDAGGGTVDLSTYRITSTIPAKAVESTAPDCVMQGSTFVNVRAGQFLRDKLENSRFGNEEYVETMLECFENSTKPTFRDPTKASYIRFGGPRDTDEQRGVKRGTLTLSASDMTTLFRPSVSAIEDAMRRQSSGASGQSTSMVLLVGGFAASPYLRTELQNYANSSGLSLFYPDSGQSQPVKAVAEGALSYHLDDVVSARVAKYAYGSSCFRPYIPSLPSHEARRDKVRRAASGLLSIPDAFTTILPKGTLVSKEEEFAESFVAIGPLSNINVILRDVTRYKGSERSPRWMDEEPEMFDTLCTIRADISHIPTVRKRGLQGDYYEQRTKTIFLFDLTELKAQLSWMENVSSSRHDSPIAPTYNKNFRVRRKGAHS</sequence>
<dbReference type="SUPFAM" id="SSF53067">
    <property type="entry name" value="Actin-like ATPase domain"/>
    <property type="match status" value="2"/>
</dbReference>
<name>A0A165CYB1_9APHY</name>
<dbReference type="Gene3D" id="3.30.420.40">
    <property type="match status" value="2"/>
</dbReference>
<dbReference type="Gene3D" id="3.90.640.10">
    <property type="entry name" value="Actin, Chain A, domain 4"/>
    <property type="match status" value="1"/>
</dbReference>
<evidence type="ECO:0000313" key="2">
    <source>
        <dbReference type="Proteomes" id="UP000076871"/>
    </source>
</evidence>
<dbReference type="InterPro" id="IPR043129">
    <property type="entry name" value="ATPase_NBD"/>
</dbReference>
<keyword evidence="2" id="KW-1185">Reference proteome</keyword>
<dbReference type="Proteomes" id="UP000076871">
    <property type="component" value="Unassembled WGS sequence"/>
</dbReference>
<reference evidence="1 2" key="1">
    <citation type="journal article" date="2016" name="Mol. Biol. Evol.">
        <title>Comparative Genomics of Early-Diverging Mushroom-Forming Fungi Provides Insights into the Origins of Lignocellulose Decay Capabilities.</title>
        <authorList>
            <person name="Nagy L.G."/>
            <person name="Riley R."/>
            <person name="Tritt A."/>
            <person name="Adam C."/>
            <person name="Daum C."/>
            <person name="Floudas D."/>
            <person name="Sun H."/>
            <person name="Yadav J.S."/>
            <person name="Pangilinan J."/>
            <person name="Larsson K.H."/>
            <person name="Matsuura K."/>
            <person name="Barry K."/>
            <person name="Labutti K."/>
            <person name="Kuo R."/>
            <person name="Ohm R.A."/>
            <person name="Bhattacharya S.S."/>
            <person name="Shirouzu T."/>
            <person name="Yoshinaga Y."/>
            <person name="Martin F.M."/>
            <person name="Grigoriev I.V."/>
            <person name="Hibbett D.S."/>
        </authorList>
    </citation>
    <scope>NUCLEOTIDE SEQUENCE [LARGE SCALE GENOMIC DNA]</scope>
    <source>
        <strain evidence="1 2">93-53</strain>
    </source>
</reference>
<dbReference type="RefSeq" id="XP_040761475.1">
    <property type="nucleotide sequence ID" value="XM_040904780.1"/>
</dbReference>
<evidence type="ECO:0000313" key="1">
    <source>
        <dbReference type="EMBL" id="KZT03735.1"/>
    </source>
</evidence>
<organism evidence="1 2">
    <name type="scientific">Laetiporus sulphureus 93-53</name>
    <dbReference type="NCBI Taxonomy" id="1314785"/>
    <lineage>
        <taxon>Eukaryota</taxon>
        <taxon>Fungi</taxon>
        <taxon>Dikarya</taxon>
        <taxon>Basidiomycota</taxon>
        <taxon>Agaricomycotina</taxon>
        <taxon>Agaricomycetes</taxon>
        <taxon>Polyporales</taxon>
        <taxon>Laetiporus</taxon>
    </lineage>
</organism>
<dbReference type="CDD" id="cd10170">
    <property type="entry name" value="ASKHA_NBD_HSP70"/>
    <property type="match status" value="1"/>
</dbReference>
<dbReference type="AlphaFoldDB" id="A0A165CYB1"/>
<dbReference type="OrthoDB" id="2963168at2759"/>